<protein>
    <submittedName>
        <fullName evidence="1">Uncharacterized protein</fullName>
    </submittedName>
</protein>
<proteinExistence type="predicted"/>
<reference evidence="1" key="1">
    <citation type="journal article" date="2021" name="New Phytol.">
        <title>Evolutionary innovations through gain and loss of genes in the ectomycorrhizal Boletales.</title>
        <authorList>
            <person name="Wu G."/>
            <person name="Miyauchi S."/>
            <person name="Morin E."/>
            <person name="Kuo A."/>
            <person name="Drula E."/>
            <person name="Varga T."/>
            <person name="Kohler A."/>
            <person name="Feng B."/>
            <person name="Cao Y."/>
            <person name="Lipzen A."/>
            <person name="Daum C."/>
            <person name="Hundley H."/>
            <person name="Pangilinan J."/>
            <person name="Johnson J."/>
            <person name="Barry K."/>
            <person name="LaButti K."/>
            <person name="Ng V."/>
            <person name="Ahrendt S."/>
            <person name="Min B."/>
            <person name="Choi I.G."/>
            <person name="Park H."/>
            <person name="Plett J.M."/>
            <person name="Magnuson J."/>
            <person name="Spatafora J.W."/>
            <person name="Nagy L.G."/>
            <person name="Henrissat B."/>
            <person name="Grigoriev I.V."/>
            <person name="Yang Z.L."/>
            <person name="Xu J."/>
            <person name="Martin F.M."/>
        </authorList>
    </citation>
    <scope>NUCLEOTIDE SEQUENCE</scope>
    <source>
        <strain evidence="1">ATCC 28755</strain>
    </source>
</reference>
<dbReference type="Proteomes" id="UP000790377">
    <property type="component" value="Unassembled WGS sequence"/>
</dbReference>
<organism evidence="1 2">
    <name type="scientific">Hygrophoropsis aurantiaca</name>
    <dbReference type="NCBI Taxonomy" id="72124"/>
    <lineage>
        <taxon>Eukaryota</taxon>
        <taxon>Fungi</taxon>
        <taxon>Dikarya</taxon>
        <taxon>Basidiomycota</taxon>
        <taxon>Agaricomycotina</taxon>
        <taxon>Agaricomycetes</taxon>
        <taxon>Agaricomycetidae</taxon>
        <taxon>Boletales</taxon>
        <taxon>Coniophorineae</taxon>
        <taxon>Hygrophoropsidaceae</taxon>
        <taxon>Hygrophoropsis</taxon>
    </lineage>
</organism>
<evidence type="ECO:0000313" key="2">
    <source>
        <dbReference type="Proteomes" id="UP000790377"/>
    </source>
</evidence>
<comment type="caution">
    <text evidence="1">The sequence shown here is derived from an EMBL/GenBank/DDBJ whole genome shotgun (WGS) entry which is preliminary data.</text>
</comment>
<keyword evidence="2" id="KW-1185">Reference proteome</keyword>
<dbReference type="EMBL" id="MU269240">
    <property type="protein sequence ID" value="KAH7903081.1"/>
    <property type="molecule type" value="Genomic_DNA"/>
</dbReference>
<name>A0ACB7ZPI3_9AGAM</name>
<accession>A0ACB7ZPI3</accession>
<evidence type="ECO:0000313" key="1">
    <source>
        <dbReference type="EMBL" id="KAH7903081.1"/>
    </source>
</evidence>
<sequence>MLCAASACERTIELGVVRRERGVLRGRDPGASLCAGVTGAVFVCGRGAVFARVVPSVRGRGAVFVRVMLSLCAAISDADADQSRRVDLVRSGRAGLILILAARRCRGGRGGEYVLDALGGEYVDVLDVLGGEYALDVLGLLFYPCPERDVRLEPVDDVAPV</sequence>
<gene>
    <name evidence="1" type="ORF">BJ138DRAFT_1131505</name>
</gene>